<reference evidence="1 2" key="1">
    <citation type="journal article" date="2021" name="Commun. Biol.">
        <title>The genome of Shorea leprosula (Dipterocarpaceae) highlights the ecological relevance of drought in aseasonal tropical rainforests.</title>
        <authorList>
            <person name="Ng K.K.S."/>
            <person name="Kobayashi M.J."/>
            <person name="Fawcett J.A."/>
            <person name="Hatakeyama M."/>
            <person name="Paape T."/>
            <person name="Ng C.H."/>
            <person name="Ang C.C."/>
            <person name="Tnah L.H."/>
            <person name="Lee C.T."/>
            <person name="Nishiyama T."/>
            <person name="Sese J."/>
            <person name="O'Brien M.J."/>
            <person name="Copetti D."/>
            <person name="Mohd Noor M.I."/>
            <person name="Ong R.C."/>
            <person name="Putra M."/>
            <person name="Sireger I.Z."/>
            <person name="Indrioko S."/>
            <person name="Kosugi Y."/>
            <person name="Izuno A."/>
            <person name="Isagi Y."/>
            <person name="Lee S.L."/>
            <person name="Shimizu K.K."/>
        </authorList>
    </citation>
    <scope>NUCLEOTIDE SEQUENCE [LARGE SCALE GENOMIC DNA]</scope>
    <source>
        <strain evidence="1">214</strain>
    </source>
</reference>
<name>A0AAV5JWU2_9ROSI</name>
<accession>A0AAV5JWU2</accession>
<evidence type="ECO:0000313" key="1">
    <source>
        <dbReference type="EMBL" id="GKV17166.1"/>
    </source>
</evidence>
<proteinExistence type="predicted"/>
<protein>
    <submittedName>
        <fullName evidence="1">Uncharacterized protein</fullName>
    </submittedName>
</protein>
<evidence type="ECO:0000313" key="2">
    <source>
        <dbReference type="Proteomes" id="UP001054252"/>
    </source>
</evidence>
<keyword evidence="2" id="KW-1185">Reference proteome</keyword>
<sequence length="281" mass="31903">MADPYPTDGVQPYHNLWYTFWDGFLQFNTWLAKWVLEKQKDLILLKAFKGWQCGVPSALGVNFHSCFQRSDRDLRGCGKLDAVAYCWGRGSTSLSVDIGGACHIGQIVPEVDGLLDDYNNFNFHAYKVMARTFAPPEVSLFDKTLLAVLGSQIMDSTTRDSNLLEMLVVITPSMLPCITWRGTWSLKCYCSKRVARQFGYDKDIPPTSSLDNIDWNKVMQPYIDEAATTMWSEGVATLRFFSTAKISTMSPLMLEYWGTLLKRFEAFIQSLQKVVEYDPAS</sequence>
<gene>
    <name evidence="1" type="ORF">SLEP1_g27702</name>
</gene>
<organism evidence="1 2">
    <name type="scientific">Rubroshorea leprosula</name>
    <dbReference type="NCBI Taxonomy" id="152421"/>
    <lineage>
        <taxon>Eukaryota</taxon>
        <taxon>Viridiplantae</taxon>
        <taxon>Streptophyta</taxon>
        <taxon>Embryophyta</taxon>
        <taxon>Tracheophyta</taxon>
        <taxon>Spermatophyta</taxon>
        <taxon>Magnoliopsida</taxon>
        <taxon>eudicotyledons</taxon>
        <taxon>Gunneridae</taxon>
        <taxon>Pentapetalae</taxon>
        <taxon>rosids</taxon>
        <taxon>malvids</taxon>
        <taxon>Malvales</taxon>
        <taxon>Dipterocarpaceae</taxon>
        <taxon>Rubroshorea</taxon>
    </lineage>
</organism>
<dbReference type="AlphaFoldDB" id="A0AAV5JWU2"/>
<dbReference type="Proteomes" id="UP001054252">
    <property type="component" value="Unassembled WGS sequence"/>
</dbReference>
<dbReference type="EMBL" id="BPVZ01000047">
    <property type="protein sequence ID" value="GKV17166.1"/>
    <property type="molecule type" value="Genomic_DNA"/>
</dbReference>
<comment type="caution">
    <text evidence="1">The sequence shown here is derived from an EMBL/GenBank/DDBJ whole genome shotgun (WGS) entry which is preliminary data.</text>
</comment>